<dbReference type="Proteomes" id="UP000033423">
    <property type="component" value="Unassembled WGS sequence"/>
</dbReference>
<organism evidence="2 3">
    <name type="scientific">Candidatus Magnetobacterium bavaricum</name>
    <dbReference type="NCBI Taxonomy" id="29290"/>
    <lineage>
        <taxon>Bacteria</taxon>
        <taxon>Pseudomonadati</taxon>
        <taxon>Nitrospirota</taxon>
        <taxon>Thermodesulfovibrionia</taxon>
        <taxon>Thermodesulfovibrionales</taxon>
        <taxon>Candidatus Magnetobacteriaceae</taxon>
        <taxon>Candidatus Magnetobacterium</taxon>
    </lineage>
</organism>
<keyword evidence="2" id="KW-0378">Hydrolase</keyword>
<evidence type="ECO:0000259" key="1">
    <source>
        <dbReference type="Pfam" id="PF13482"/>
    </source>
</evidence>
<dbReference type="SUPFAM" id="SSF53098">
    <property type="entry name" value="Ribonuclease H-like"/>
    <property type="match status" value="1"/>
</dbReference>
<dbReference type="GO" id="GO:0004527">
    <property type="term" value="F:exonuclease activity"/>
    <property type="evidence" value="ECO:0007669"/>
    <property type="project" value="UniProtKB-KW"/>
</dbReference>
<gene>
    <name evidence="2" type="ORF">MBAV_002033</name>
</gene>
<comment type="caution">
    <text evidence="2">The sequence shown here is derived from an EMBL/GenBank/DDBJ whole genome shotgun (WGS) entry which is preliminary data.</text>
</comment>
<dbReference type="AlphaFoldDB" id="A0A0F3GV75"/>
<dbReference type="InterPro" id="IPR038720">
    <property type="entry name" value="YprB_RNase_H-like_dom"/>
</dbReference>
<name>A0A0F3GV75_9BACT</name>
<feature type="domain" description="YprB ribonuclease H-like" evidence="1">
    <location>
        <begin position="88"/>
        <end position="241"/>
    </location>
</feature>
<dbReference type="PANTHER" id="PTHR38462:SF1">
    <property type="entry name" value="YPRB RIBONUCLEASE H-LIKE DOMAIN-CONTAINING PROTEIN"/>
    <property type="match status" value="1"/>
</dbReference>
<dbReference type="Pfam" id="PF13482">
    <property type="entry name" value="RNase_H_2"/>
    <property type="match status" value="1"/>
</dbReference>
<keyword evidence="2" id="KW-0540">Nuclease</keyword>
<reference evidence="2 3" key="1">
    <citation type="submission" date="2015-02" db="EMBL/GenBank/DDBJ databases">
        <title>Single-cell genomics of uncultivated deep-branching MTB reveals a conserved set of magnetosome genes.</title>
        <authorList>
            <person name="Kolinko S."/>
            <person name="Richter M."/>
            <person name="Glockner F.O."/>
            <person name="Brachmann A."/>
            <person name="Schuler D."/>
        </authorList>
    </citation>
    <scope>NUCLEOTIDE SEQUENCE [LARGE SCALE GENOMIC DNA]</scope>
    <source>
        <strain evidence="2">TM-1</strain>
    </source>
</reference>
<dbReference type="InterPro" id="IPR012337">
    <property type="entry name" value="RNaseH-like_sf"/>
</dbReference>
<evidence type="ECO:0000313" key="3">
    <source>
        <dbReference type="Proteomes" id="UP000033423"/>
    </source>
</evidence>
<dbReference type="EMBL" id="LACI01000864">
    <property type="protein sequence ID" value="KJU85780.1"/>
    <property type="molecule type" value="Genomic_DNA"/>
</dbReference>
<proteinExistence type="predicted"/>
<keyword evidence="3" id="KW-1185">Reference proteome</keyword>
<keyword evidence="2" id="KW-0269">Exonuclease</keyword>
<protein>
    <submittedName>
        <fullName evidence="2">3'-5' exonuclease</fullName>
    </submittedName>
</protein>
<dbReference type="PANTHER" id="PTHR38462">
    <property type="entry name" value="EXONUCLEASE-LIKE PROTEIN"/>
    <property type="match status" value="1"/>
</dbReference>
<sequence length="257" mass="29713">MIKNTFSVFDGIGQGTEKKLWKKGIITWEDFVNEETIPFVSRERKCDINKSVESYTKGLEDGNWSLFARCIKRKEHWRFFELFKEAAVCLDIETNGLPRDCGGYITMVGLYDGNKYTCLVSGKGLTETNLIEALSPYKYMITFYGAVFDIPFLLTSYPMLNLDMLHYDVCLDSRRIGMRGGLKKYEKCFGINRVDEVEGMNGFDAVRLWHMYKRGDKSSLETLIKYNREDTVNLLVVAQYVYNELKRATGIGDYLKL</sequence>
<accession>A0A0F3GV75</accession>
<evidence type="ECO:0000313" key="2">
    <source>
        <dbReference type="EMBL" id="KJU85780.1"/>
    </source>
</evidence>